<dbReference type="InterPro" id="IPR001279">
    <property type="entry name" value="Metallo-B-lactamas"/>
</dbReference>
<keyword evidence="5" id="KW-1185">Reference proteome</keyword>
<organism evidence="4 5">
    <name type="scientific">Paenibacillus baekrokdamisoli</name>
    <dbReference type="NCBI Taxonomy" id="1712516"/>
    <lineage>
        <taxon>Bacteria</taxon>
        <taxon>Bacillati</taxon>
        <taxon>Bacillota</taxon>
        <taxon>Bacilli</taxon>
        <taxon>Bacillales</taxon>
        <taxon>Paenibacillaceae</taxon>
        <taxon>Paenibacillus</taxon>
    </lineage>
</organism>
<accession>A0A3G9IU03</accession>
<dbReference type="GO" id="GO:0005737">
    <property type="term" value="C:cytoplasm"/>
    <property type="evidence" value="ECO:0007669"/>
    <property type="project" value="TreeGrafter"/>
</dbReference>
<sequence length="343" mass="38770">MRFENLDPTATVKSFKELRQWRRERAVKMKLKDYSFAVPAVKPDIAYLQENKHQPSLTWIGHSTFLIQHSGLNIITDPVWAEKLGFQKRLSQPGLPITDIPPIDVVLISHSHYDHLHIGSLKQLSGGKTLIVPIGLADKMRSKGFSSVIELDWWESATIGGVEFTFVPSQHWTRRTLLDMNRSHWGGYIINSSSEYDVMKAAAKASITSANTIKVQLTANDNSTSTSLGECPTIYFAGDSGYFDGFKQIGERFRIDIALMPIGAYDPEWFMGPQHVTPEQALQAFEDTGAGWFVPMHYGSFRLADDTPREALDRLEAERAKRQIVPARVVKLQHGETWRLNEN</sequence>
<protein>
    <submittedName>
        <fullName evidence="4">Membrane protein</fullName>
    </submittedName>
</protein>
<name>A0A3G9IU03_9BACL</name>
<dbReference type="Gene3D" id="3.60.15.10">
    <property type="entry name" value="Ribonuclease Z/Hydroxyacylglutathione hydrolase-like"/>
    <property type="match status" value="1"/>
</dbReference>
<reference evidence="4 5" key="1">
    <citation type="submission" date="2018-11" db="EMBL/GenBank/DDBJ databases">
        <title>Complete genome sequence of Paenibacillus baekrokdamisoli strain KCTC 33723.</title>
        <authorList>
            <person name="Kang S.W."/>
            <person name="Lee K.C."/>
            <person name="Kim K.K."/>
            <person name="Kim J.S."/>
            <person name="Kim D.S."/>
            <person name="Ko S.H."/>
            <person name="Yang S.H."/>
            <person name="Lee J.S."/>
        </authorList>
    </citation>
    <scope>NUCLEOTIDE SEQUENCE [LARGE SCALE GENOMIC DNA]</scope>
    <source>
        <strain evidence="4 5">KCTC 33723</strain>
    </source>
</reference>
<dbReference type="AlphaFoldDB" id="A0A3G9IU03"/>
<comment type="function">
    <text evidence="2">Counteracts the endogenous Pycsar antiviral defense system. Phosphodiesterase that enables metal-dependent hydrolysis of host cyclic nucleotide Pycsar defense signals such as cCMP and cUMP.</text>
</comment>
<proteinExistence type="predicted"/>
<dbReference type="OrthoDB" id="9805728at2"/>
<dbReference type="PANTHER" id="PTHR15032:SF36">
    <property type="entry name" value="METALLO-BETA-LACTAMASE DOMAIN-CONTAINING PROTEIN"/>
    <property type="match status" value="1"/>
</dbReference>
<gene>
    <name evidence="4" type="ORF">Back11_32110</name>
</gene>
<dbReference type="GO" id="GO:0070290">
    <property type="term" value="F:N-acylphosphatidylethanolamine-specific phospholipase D activity"/>
    <property type="evidence" value="ECO:0007669"/>
    <property type="project" value="InterPro"/>
</dbReference>
<dbReference type="PANTHER" id="PTHR15032">
    <property type="entry name" value="N-ACYL-PHOSPHATIDYLETHANOLAMINE-HYDROLYZING PHOSPHOLIPASE D"/>
    <property type="match status" value="1"/>
</dbReference>
<dbReference type="SUPFAM" id="SSF56281">
    <property type="entry name" value="Metallo-hydrolase/oxidoreductase"/>
    <property type="match status" value="1"/>
</dbReference>
<dbReference type="EMBL" id="AP019308">
    <property type="protein sequence ID" value="BBH21866.1"/>
    <property type="molecule type" value="Genomic_DNA"/>
</dbReference>
<dbReference type="PIRSF" id="PIRSF038896">
    <property type="entry name" value="NAPE-PLD"/>
    <property type="match status" value="1"/>
</dbReference>
<dbReference type="InterPro" id="IPR036866">
    <property type="entry name" value="RibonucZ/Hydroxyglut_hydro"/>
</dbReference>
<evidence type="ECO:0000256" key="2">
    <source>
        <dbReference type="ARBA" id="ARBA00034301"/>
    </source>
</evidence>
<dbReference type="GO" id="GO:0008270">
    <property type="term" value="F:zinc ion binding"/>
    <property type="evidence" value="ECO:0007669"/>
    <property type="project" value="InterPro"/>
</dbReference>
<dbReference type="KEGG" id="pbk:Back11_32110"/>
<dbReference type="Proteomes" id="UP000275368">
    <property type="component" value="Chromosome"/>
</dbReference>
<dbReference type="InterPro" id="IPR024884">
    <property type="entry name" value="NAPE-PLD"/>
</dbReference>
<evidence type="ECO:0000256" key="1">
    <source>
        <dbReference type="ARBA" id="ARBA00034221"/>
    </source>
</evidence>
<evidence type="ECO:0000313" key="4">
    <source>
        <dbReference type="EMBL" id="BBH21866.1"/>
    </source>
</evidence>
<evidence type="ECO:0000313" key="5">
    <source>
        <dbReference type="Proteomes" id="UP000275368"/>
    </source>
</evidence>
<comment type="catalytic activity">
    <reaction evidence="1">
        <text>3',5'-cyclic CMP + H2O = CMP + H(+)</text>
        <dbReference type="Rhea" id="RHEA:72675"/>
        <dbReference type="ChEBI" id="CHEBI:15377"/>
        <dbReference type="ChEBI" id="CHEBI:15378"/>
        <dbReference type="ChEBI" id="CHEBI:58003"/>
        <dbReference type="ChEBI" id="CHEBI:60377"/>
    </reaction>
    <physiologicalReaction direction="left-to-right" evidence="1">
        <dbReference type="Rhea" id="RHEA:72676"/>
    </physiologicalReaction>
</comment>
<evidence type="ECO:0000256" key="3">
    <source>
        <dbReference type="ARBA" id="ARBA00048505"/>
    </source>
</evidence>
<comment type="catalytic activity">
    <reaction evidence="3">
        <text>3',5'-cyclic UMP + H2O = UMP + H(+)</text>
        <dbReference type="Rhea" id="RHEA:70575"/>
        <dbReference type="ChEBI" id="CHEBI:15377"/>
        <dbReference type="ChEBI" id="CHEBI:15378"/>
        <dbReference type="ChEBI" id="CHEBI:57865"/>
        <dbReference type="ChEBI" id="CHEBI:184387"/>
    </reaction>
    <physiologicalReaction direction="left-to-right" evidence="3">
        <dbReference type="Rhea" id="RHEA:70576"/>
    </physiologicalReaction>
</comment>
<dbReference type="Pfam" id="PF12706">
    <property type="entry name" value="Lactamase_B_2"/>
    <property type="match status" value="2"/>
</dbReference>
<dbReference type="RefSeq" id="WP_125659039.1">
    <property type="nucleotide sequence ID" value="NZ_AP019308.1"/>
</dbReference>